<evidence type="ECO:0000256" key="1">
    <source>
        <dbReference type="SAM" id="MobiDB-lite"/>
    </source>
</evidence>
<evidence type="ECO:0000259" key="2">
    <source>
        <dbReference type="PROSITE" id="PS50835"/>
    </source>
</evidence>
<feature type="region of interest" description="Disordered" evidence="1">
    <location>
        <begin position="54"/>
        <end position="90"/>
    </location>
</feature>
<feature type="domain" description="Ig-like" evidence="2">
    <location>
        <begin position="89"/>
        <end position="127"/>
    </location>
</feature>
<dbReference type="Proteomes" id="UP000006461">
    <property type="component" value="Chromosome"/>
</dbReference>
<proteinExistence type="predicted"/>
<dbReference type="eggNOG" id="COG2963">
    <property type="taxonomic scope" value="Bacteria"/>
</dbReference>
<dbReference type="STRING" id="477641.MODMU_3866"/>
<evidence type="ECO:0000313" key="4">
    <source>
        <dbReference type="Proteomes" id="UP000006461"/>
    </source>
</evidence>
<accession>I4F0V6</accession>
<evidence type="ECO:0000313" key="3">
    <source>
        <dbReference type="EMBL" id="CCH89269.1"/>
    </source>
</evidence>
<dbReference type="HOGENOM" id="CLU_1492872_0_0_11"/>
<dbReference type="Gene3D" id="1.10.10.10">
    <property type="entry name" value="Winged helix-like DNA-binding domain superfamily/Winged helix DNA-binding domain"/>
    <property type="match status" value="1"/>
</dbReference>
<dbReference type="AlphaFoldDB" id="I4F0V6"/>
<dbReference type="InterPro" id="IPR036388">
    <property type="entry name" value="WH-like_DNA-bd_sf"/>
</dbReference>
<dbReference type="GO" id="GO:0006313">
    <property type="term" value="P:DNA transposition"/>
    <property type="evidence" value="ECO:0007669"/>
    <property type="project" value="InterPro"/>
</dbReference>
<dbReference type="GO" id="GO:0004803">
    <property type="term" value="F:transposase activity"/>
    <property type="evidence" value="ECO:0007669"/>
    <property type="project" value="InterPro"/>
</dbReference>
<keyword evidence="4" id="KW-1185">Reference proteome</keyword>
<reference evidence="3 4" key="1">
    <citation type="journal article" date="2012" name="J. Bacteriol.">
        <title>Genome Sequence of Radiation-Resistant Modestobacter marinus Strain BC501, a Representative Actinobacterium That Thrives on Calcareous Stone Surfaces.</title>
        <authorList>
            <person name="Normand P."/>
            <person name="Gury J."/>
            <person name="Pujic P."/>
            <person name="Chouaia B."/>
            <person name="Crotti E."/>
            <person name="Brusetti L."/>
            <person name="Daffonchio D."/>
            <person name="Vacherie B."/>
            <person name="Barbe V."/>
            <person name="Medigue C."/>
            <person name="Calteau A."/>
            <person name="Ghodhbane-Gtari F."/>
            <person name="Essoussi I."/>
            <person name="Nouioui I."/>
            <person name="Abbassi-Ghozzi I."/>
            <person name="Gtari M."/>
        </authorList>
    </citation>
    <scope>NUCLEOTIDE SEQUENCE [LARGE SCALE GENOMIC DNA]</scope>
    <source>
        <strain evidence="4">BC 501</strain>
    </source>
</reference>
<dbReference type="InterPro" id="IPR002514">
    <property type="entry name" value="Transposase_8"/>
</dbReference>
<dbReference type="GO" id="GO:0003677">
    <property type="term" value="F:DNA binding"/>
    <property type="evidence" value="ECO:0007669"/>
    <property type="project" value="InterPro"/>
</dbReference>
<dbReference type="eggNOG" id="COG2801">
    <property type="taxonomic scope" value="Bacteria"/>
</dbReference>
<organism evidence="3 4">
    <name type="scientific">Modestobacter italicus (strain DSM 44449 / CECT 9708 / BC 501)</name>
    <dbReference type="NCBI Taxonomy" id="2732864"/>
    <lineage>
        <taxon>Bacteria</taxon>
        <taxon>Bacillati</taxon>
        <taxon>Actinomycetota</taxon>
        <taxon>Actinomycetes</taxon>
        <taxon>Geodermatophilales</taxon>
        <taxon>Geodermatophilaceae</taxon>
        <taxon>Modestobacter</taxon>
    </lineage>
</organism>
<gene>
    <name evidence="3" type="ordered locus">MODMU_3866</name>
</gene>
<sequence>MPKKFPPEFERDMVRVARRGGVTHAEVAHNSDISVESVRRWARQVDVDDGVIKGQTSTEQSEPVQFAPPDAQVGDGERDPAPRGGLLRPELTPQMSYPLVRDLAAEGIPVRLTCGVLGHSPPAYYAWTAAPITRRDLADAYLANALGDAHGDDPEFGYRFLADELKHADHLAGERRIWRLCSE</sequence>
<dbReference type="SUPFAM" id="SSF46689">
    <property type="entry name" value="Homeodomain-like"/>
    <property type="match status" value="1"/>
</dbReference>
<dbReference type="InterPro" id="IPR007110">
    <property type="entry name" value="Ig-like_dom"/>
</dbReference>
<dbReference type="InterPro" id="IPR009057">
    <property type="entry name" value="Homeodomain-like_sf"/>
</dbReference>
<dbReference type="PROSITE" id="PS50835">
    <property type="entry name" value="IG_LIKE"/>
    <property type="match status" value="1"/>
</dbReference>
<feature type="compositionally biased region" description="Polar residues" evidence="1">
    <location>
        <begin position="54"/>
        <end position="63"/>
    </location>
</feature>
<protein>
    <submittedName>
        <fullName evidence="3">Transposase</fullName>
    </submittedName>
</protein>
<dbReference type="EMBL" id="FO203431">
    <property type="protein sequence ID" value="CCH89269.1"/>
    <property type="molecule type" value="Genomic_DNA"/>
</dbReference>
<dbReference type="Pfam" id="PF01527">
    <property type="entry name" value="HTH_Tnp_1"/>
    <property type="match status" value="1"/>
</dbReference>
<name>I4F0V6_MODI5</name>
<dbReference type="KEGG" id="mmar:MODMU_3866"/>